<evidence type="ECO:0000259" key="7">
    <source>
        <dbReference type="PROSITE" id="PS50850"/>
    </source>
</evidence>
<feature type="transmembrane region" description="Helical" evidence="6">
    <location>
        <begin position="350"/>
        <end position="369"/>
    </location>
</feature>
<dbReference type="Proteomes" id="UP001139150">
    <property type="component" value="Unassembled WGS sequence"/>
</dbReference>
<evidence type="ECO:0000256" key="5">
    <source>
        <dbReference type="ARBA" id="ARBA00023136"/>
    </source>
</evidence>
<dbReference type="InterPro" id="IPR011701">
    <property type="entry name" value="MFS"/>
</dbReference>
<feature type="transmembrane region" description="Helical" evidence="6">
    <location>
        <begin position="65"/>
        <end position="84"/>
    </location>
</feature>
<feature type="transmembrane region" description="Helical" evidence="6">
    <location>
        <begin position="199"/>
        <end position="220"/>
    </location>
</feature>
<dbReference type="InterPro" id="IPR052714">
    <property type="entry name" value="MFS_Exporter"/>
</dbReference>
<accession>A0A9X2CRC4</accession>
<gene>
    <name evidence="8" type="ORF">MF646_01505</name>
</gene>
<dbReference type="AlphaFoldDB" id="A0A9X2CRC4"/>
<dbReference type="Gene3D" id="1.20.1250.20">
    <property type="entry name" value="MFS general substrate transporter like domains"/>
    <property type="match status" value="1"/>
</dbReference>
<dbReference type="InterPro" id="IPR001958">
    <property type="entry name" value="Tet-R_TetA/multi-R_MdtG-like"/>
</dbReference>
<feature type="transmembrane region" description="Helical" evidence="6">
    <location>
        <begin position="154"/>
        <end position="174"/>
    </location>
</feature>
<feature type="transmembrane region" description="Helical" evidence="6">
    <location>
        <begin position="90"/>
        <end position="112"/>
    </location>
</feature>
<organism evidence="8 9">
    <name type="scientific">Halalkalibacter alkaliphilus</name>
    <dbReference type="NCBI Taxonomy" id="2917993"/>
    <lineage>
        <taxon>Bacteria</taxon>
        <taxon>Bacillati</taxon>
        <taxon>Bacillota</taxon>
        <taxon>Bacilli</taxon>
        <taxon>Bacillales</taxon>
        <taxon>Bacillaceae</taxon>
        <taxon>Halalkalibacter</taxon>
    </lineage>
</organism>
<dbReference type="EMBL" id="JAKRYL010000001">
    <property type="protein sequence ID" value="MCL7745785.1"/>
    <property type="molecule type" value="Genomic_DNA"/>
</dbReference>
<feature type="transmembrane region" description="Helical" evidence="6">
    <location>
        <begin position="34"/>
        <end position="58"/>
    </location>
</feature>
<feature type="transmembrane region" description="Helical" evidence="6">
    <location>
        <begin position="124"/>
        <end position="148"/>
    </location>
</feature>
<dbReference type="InterPro" id="IPR020846">
    <property type="entry name" value="MFS_dom"/>
</dbReference>
<feature type="transmembrane region" description="Helical" evidence="6">
    <location>
        <begin position="262"/>
        <end position="279"/>
    </location>
</feature>
<evidence type="ECO:0000256" key="3">
    <source>
        <dbReference type="ARBA" id="ARBA00022692"/>
    </source>
</evidence>
<comment type="subcellular location">
    <subcellularLocation>
        <location evidence="1">Cell membrane</location>
        <topology evidence="1">Multi-pass membrane protein</topology>
    </subcellularLocation>
</comment>
<keyword evidence="5 6" id="KW-0472">Membrane</keyword>
<proteinExistence type="predicted"/>
<dbReference type="PRINTS" id="PR01035">
    <property type="entry name" value="TCRTETA"/>
</dbReference>
<comment type="caution">
    <text evidence="8">The sequence shown here is derived from an EMBL/GenBank/DDBJ whole genome shotgun (WGS) entry which is preliminary data.</text>
</comment>
<reference evidence="8" key="1">
    <citation type="submission" date="2022-02" db="EMBL/GenBank/DDBJ databases">
        <title>Halalkalibacter sp. nov. isolated from Lonar Lake, India.</title>
        <authorList>
            <person name="Joshi A."/>
            <person name="Thite S."/>
            <person name="Lodha T."/>
        </authorList>
    </citation>
    <scope>NUCLEOTIDE SEQUENCE</scope>
    <source>
        <strain evidence="8">MEB205</strain>
    </source>
</reference>
<evidence type="ECO:0000256" key="2">
    <source>
        <dbReference type="ARBA" id="ARBA00022448"/>
    </source>
</evidence>
<feature type="transmembrane region" description="Helical" evidence="6">
    <location>
        <begin position="285"/>
        <end position="303"/>
    </location>
</feature>
<name>A0A9X2CRC4_9BACI</name>
<sequence>MALLYIIIIVAFIDTFSQLPIIAPFAISLGATPMLVGIIIGLYSFSNIIGNIVSGYWIDRSGPKIVLCVGMIFVGIVLFFYSIVTTPQQLVYVRFFHGLAGGLIVPAAFTYLGSRKTSESKGRIMAFSGASVGIAAIAGPALGAIISGRFGYDYLFFMLTVLMIGCAVLAIFFVKELQVISSKAASPQITSLKLTKPMLFSYTSIFLLMFTLGILTFALPLKVEELQLSAELTGPLLSVFGLVAILIFVLPTNVLFDKWNNVHLMTIGLVIICGALVSLSLSASFIHLLLAMMIYGGGFAFIFPSTSATVVEHSGEAKRGKAFGLFYACFSFGVITGSFFAGALAVSPSFLFLIGALCLLLIVILLYLFSWKPVI</sequence>
<keyword evidence="3 6" id="KW-0812">Transmembrane</keyword>
<evidence type="ECO:0000256" key="1">
    <source>
        <dbReference type="ARBA" id="ARBA00004651"/>
    </source>
</evidence>
<dbReference type="InterPro" id="IPR036259">
    <property type="entry name" value="MFS_trans_sf"/>
</dbReference>
<feature type="domain" description="Major facilitator superfamily (MFS) profile" evidence="7">
    <location>
        <begin position="1"/>
        <end position="374"/>
    </location>
</feature>
<dbReference type="GO" id="GO:0022857">
    <property type="term" value="F:transmembrane transporter activity"/>
    <property type="evidence" value="ECO:0007669"/>
    <property type="project" value="InterPro"/>
</dbReference>
<dbReference type="Pfam" id="PF07690">
    <property type="entry name" value="MFS_1"/>
    <property type="match status" value="1"/>
</dbReference>
<dbReference type="RefSeq" id="WP_250094712.1">
    <property type="nucleotide sequence ID" value="NZ_JAKRYL010000001.1"/>
</dbReference>
<feature type="transmembrane region" description="Helical" evidence="6">
    <location>
        <begin position="324"/>
        <end position="344"/>
    </location>
</feature>
<dbReference type="PANTHER" id="PTHR23531">
    <property type="entry name" value="QUINOLENE RESISTANCE PROTEIN NORA"/>
    <property type="match status" value="1"/>
</dbReference>
<evidence type="ECO:0000313" key="9">
    <source>
        <dbReference type="Proteomes" id="UP001139150"/>
    </source>
</evidence>
<evidence type="ECO:0000256" key="4">
    <source>
        <dbReference type="ARBA" id="ARBA00022989"/>
    </source>
</evidence>
<dbReference type="PROSITE" id="PS50850">
    <property type="entry name" value="MFS"/>
    <property type="match status" value="1"/>
</dbReference>
<dbReference type="CDD" id="cd17325">
    <property type="entry name" value="MFS_MdtG_SLC18_like"/>
    <property type="match status" value="1"/>
</dbReference>
<evidence type="ECO:0000313" key="8">
    <source>
        <dbReference type="EMBL" id="MCL7745785.1"/>
    </source>
</evidence>
<feature type="transmembrane region" description="Helical" evidence="6">
    <location>
        <begin position="232"/>
        <end position="250"/>
    </location>
</feature>
<evidence type="ECO:0000256" key="6">
    <source>
        <dbReference type="SAM" id="Phobius"/>
    </source>
</evidence>
<protein>
    <submittedName>
        <fullName evidence="8">MFS transporter</fullName>
    </submittedName>
</protein>
<keyword evidence="9" id="KW-1185">Reference proteome</keyword>
<dbReference type="PANTHER" id="PTHR23531:SF1">
    <property type="entry name" value="QUINOLENE RESISTANCE PROTEIN NORA"/>
    <property type="match status" value="1"/>
</dbReference>
<keyword evidence="4 6" id="KW-1133">Transmembrane helix</keyword>
<keyword evidence="2" id="KW-0813">Transport</keyword>
<dbReference type="GO" id="GO:0005886">
    <property type="term" value="C:plasma membrane"/>
    <property type="evidence" value="ECO:0007669"/>
    <property type="project" value="UniProtKB-SubCell"/>
</dbReference>
<dbReference type="SUPFAM" id="SSF103473">
    <property type="entry name" value="MFS general substrate transporter"/>
    <property type="match status" value="1"/>
</dbReference>